<sequence>MKKLISLLMGLLFILGCNFQNSSQNAFDVQVAVAKTQDINSQLNVSGALIPAKTVNIYSKLTGQVEKVNVEVGSEVKKGSILAQIETKALNIQLEQLQASLESAKAAESLAKGQVDQAKINLDSMEKAYEKTKDLYSKGLVTKDQLDEIATKYELAKKQYETVSNGSLKQAKAALDVAYANMKNVKLQIENSKIVSPISGIVINKNINVGELASPTVPLFVVGDFSALKLKGTISQKYLPYVKVGQTIDVIVDIYPNKIYKGQIVSVGPMAVSTGMYFPIEISIKNVDNIKPGLSAHAVLNISKKGIVVPSSALVRNNGKNYVYVIENNLAKKREVEVGLQNNKEVEIISGLKENEKVAISNVNNLFDNAVVNIK</sequence>
<dbReference type="GO" id="GO:0030313">
    <property type="term" value="C:cell envelope"/>
    <property type="evidence" value="ECO:0007669"/>
    <property type="project" value="UniProtKB-SubCell"/>
</dbReference>
<name>A0A1H5TNM0_9CLOT</name>
<evidence type="ECO:0000256" key="1">
    <source>
        <dbReference type="ARBA" id="ARBA00004196"/>
    </source>
</evidence>
<organism evidence="8 9">
    <name type="scientific">Caloramator fervidus</name>
    <dbReference type="NCBI Taxonomy" id="29344"/>
    <lineage>
        <taxon>Bacteria</taxon>
        <taxon>Bacillati</taxon>
        <taxon>Bacillota</taxon>
        <taxon>Clostridia</taxon>
        <taxon>Eubacteriales</taxon>
        <taxon>Clostridiaceae</taxon>
        <taxon>Caloramator</taxon>
    </lineage>
</organism>
<keyword evidence="5" id="KW-0732">Signal</keyword>
<keyword evidence="9" id="KW-1185">Reference proteome</keyword>
<feature type="domain" description="CzcB-like barrel-sandwich hybrid" evidence="6">
    <location>
        <begin position="53"/>
        <end position="224"/>
    </location>
</feature>
<dbReference type="InterPro" id="IPR058637">
    <property type="entry name" value="YknX-like_C"/>
</dbReference>
<dbReference type="GO" id="GO:0022857">
    <property type="term" value="F:transmembrane transporter activity"/>
    <property type="evidence" value="ECO:0007669"/>
    <property type="project" value="InterPro"/>
</dbReference>
<dbReference type="GO" id="GO:0016020">
    <property type="term" value="C:membrane"/>
    <property type="evidence" value="ECO:0007669"/>
    <property type="project" value="InterPro"/>
</dbReference>
<dbReference type="Gene3D" id="2.40.30.170">
    <property type="match status" value="1"/>
</dbReference>
<evidence type="ECO:0000313" key="8">
    <source>
        <dbReference type="EMBL" id="SEF63701.1"/>
    </source>
</evidence>
<protein>
    <submittedName>
        <fullName evidence="8">RND family efflux transporter, MFP subunit</fullName>
    </submittedName>
</protein>
<dbReference type="OrthoDB" id="9810430at2"/>
<comment type="similarity">
    <text evidence="2">Belongs to the membrane fusion protein (MFP) (TC 8.A.1) family.</text>
</comment>
<dbReference type="Pfam" id="PF25973">
    <property type="entry name" value="BSH_CzcB"/>
    <property type="match status" value="1"/>
</dbReference>
<dbReference type="EMBL" id="FNUK01000006">
    <property type="protein sequence ID" value="SEF63701.1"/>
    <property type="molecule type" value="Genomic_DNA"/>
</dbReference>
<feature type="chain" id="PRO_5038881822" evidence="5">
    <location>
        <begin position="27"/>
        <end position="375"/>
    </location>
</feature>
<dbReference type="Proteomes" id="UP000242850">
    <property type="component" value="Unassembled WGS sequence"/>
</dbReference>
<dbReference type="PROSITE" id="PS51257">
    <property type="entry name" value="PROKAR_LIPOPROTEIN"/>
    <property type="match status" value="1"/>
</dbReference>
<dbReference type="Gene3D" id="1.10.287.470">
    <property type="entry name" value="Helix hairpin bin"/>
    <property type="match status" value="1"/>
</dbReference>
<evidence type="ECO:0000256" key="2">
    <source>
        <dbReference type="ARBA" id="ARBA00009477"/>
    </source>
</evidence>
<dbReference type="PANTHER" id="PTHR32347:SF14">
    <property type="entry name" value="EFFLUX SYSTEM COMPONENT YKNX-RELATED"/>
    <property type="match status" value="1"/>
</dbReference>
<gene>
    <name evidence="8" type="ORF">SAMN05660865_00661</name>
</gene>
<keyword evidence="3 4" id="KW-0175">Coiled coil</keyword>
<evidence type="ECO:0000313" key="9">
    <source>
        <dbReference type="Proteomes" id="UP000242850"/>
    </source>
</evidence>
<dbReference type="InterPro" id="IPR050465">
    <property type="entry name" value="UPF0194_transport"/>
</dbReference>
<dbReference type="NCBIfam" id="TIGR01730">
    <property type="entry name" value="RND_mfp"/>
    <property type="match status" value="1"/>
</dbReference>
<reference evidence="9" key="1">
    <citation type="submission" date="2016-10" db="EMBL/GenBank/DDBJ databases">
        <authorList>
            <person name="Varghese N."/>
            <person name="Submissions S."/>
        </authorList>
    </citation>
    <scope>NUCLEOTIDE SEQUENCE [LARGE SCALE GENOMIC DNA]</scope>
    <source>
        <strain evidence="9">DSM 5463</strain>
    </source>
</reference>
<dbReference type="RefSeq" id="WP_103895666.1">
    <property type="nucleotide sequence ID" value="NZ_FNUK01000006.1"/>
</dbReference>
<evidence type="ECO:0000259" key="7">
    <source>
        <dbReference type="Pfam" id="PF25989"/>
    </source>
</evidence>
<proteinExistence type="inferred from homology"/>
<comment type="subcellular location">
    <subcellularLocation>
        <location evidence="1">Cell envelope</location>
    </subcellularLocation>
</comment>
<dbReference type="Gene3D" id="2.40.50.100">
    <property type="match status" value="1"/>
</dbReference>
<feature type="signal peptide" evidence="5">
    <location>
        <begin position="1"/>
        <end position="26"/>
    </location>
</feature>
<dbReference type="Gene3D" id="2.40.420.20">
    <property type="match status" value="1"/>
</dbReference>
<dbReference type="InterPro" id="IPR006143">
    <property type="entry name" value="RND_pump_MFP"/>
</dbReference>
<evidence type="ECO:0000259" key="6">
    <source>
        <dbReference type="Pfam" id="PF25973"/>
    </source>
</evidence>
<dbReference type="Pfam" id="PF25989">
    <property type="entry name" value="YknX_C"/>
    <property type="match status" value="1"/>
</dbReference>
<dbReference type="SUPFAM" id="SSF111369">
    <property type="entry name" value="HlyD-like secretion proteins"/>
    <property type="match status" value="1"/>
</dbReference>
<evidence type="ECO:0000256" key="5">
    <source>
        <dbReference type="SAM" id="SignalP"/>
    </source>
</evidence>
<accession>A0A1H5TNM0</accession>
<dbReference type="InterPro" id="IPR058647">
    <property type="entry name" value="BSH_CzcB-like"/>
</dbReference>
<feature type="coiled-coil region" evidence="4">
    <location>
        <begin position="87"/>
        <end position="135"/>
    </location>
</feature>
<feature type="domain" description="YknX-like C-terminal permuted SH3-like" evidence="7">
    <location>
        <begin position="307"/>
        <end position="368"/>
    </location>
</feature>
<evidence type="ECO:0000256" key="3">
    <source>
        <dbReference type="ARBA" id="ARBA00023054"/>
    </source>
</evidence>
<dbReference type="PANTHER" id="PTHR32347">
    <property type="entry name" value="EFFLUX SYSTEM COMPONENT YKNX-RELATED"/>
    <property type="match status" value="1"/>
</dbReference>
<evidence type="ECO:0000256" key="4">
    <source>
        <dbReference type="SAM" id="Coils"/>
    </source>
</evidence>
<dbReference type="AlphaFoldDB" id="A0A1H5TNM0"/>